<dbReference type="RefSeq" id="XP_067067488.1">
    <property type="nucleotide sequence ID" value="XM_067213298.1"/>
</dbReference>
<dbReference type="AlphaFoldDB" id="A0A1J4MN04"/>
<dbReference type="GO" id="GO:0032259">
    <property type="term" value="P:methylation"/>
    <property type="evidence" value="ECO:0007669"/>
    <property type="project" value="UniProtKB-KW"/>
</dbReference>
<dbReference type="GO" id="GO:0006370">
    <property type="term" value="P:7-methylguanosine mRNA capping"/>
    <property type="evidence" value="ECO:0007669"/>
    <property type="project" value="TreeGrafter"/>
</dbReference>
<evidence type="ECO:0000256" key="5">
    <source>
        <dbReference type="ARBA" id="ARBA00022691"/>
    </source>
</evidence>
<evidence type="ECO:0000256" key="2">
    <source>
        <dbReference type="ARBA" id="ARBA00021134"/>
    </source>
</evidence>
<keyword evidence="3 9" id="KW-0489">Methyltransferase</keyword>
<evidence type="ECO:0000256" key="7">
    <source>
        <dbReference type="SAM" id="MobiDB-lite"/>
    </source>
</evidence>
<evidence type="ECO:0000313" key="10">
    <source>
        <dbReference type="Proteomes" id="UP000186804"/>
    </source>
</evidence>
<dbReference type="InterPro" id="IPR025807">
    <property type="entry name" value="Adrift-typ_MeTrfase"/>
</dbReference>
<evidence type="ECO:0000256" key="4">
    <source>
        <dbReference type="ARBA" id="ARBA00022679"/>
    </source>
</evidence>
<dbReference type="VEuPathDB" id="CryptoDB:cand_030720"/>
<sequence length="1170" mass="135884">MAKPEFRIYSFPVSEPLRLQIPISEEPCILCIKKQVDCYCKSFEENIGKSEGYSIEELDLLKSQLDGVRSELNSIDIEIWQDFTRSTNIAQDIIYKLRNIPVELPTTGWCKLYEILSFFRWHEMINENEYRSMHLCECPGGFISALNHYIHNNVLNKRQRQNKGKILWEWKANSLNPYYEGHNPYNVLNDDIIYRDTYRVWNMGIDDSGDITNCDNIHYIWSKTSKNTKSCWLADLVTADGSIDIQYNPNEQEQLTSCIQYCEVVCGLGILRKHGSLIVKCFNIFHHTTISLLALLYYCFNQVHIVKPVMSKGGNSEVYIVALNFQGIRSILLKSLTLHFKENKSRFNDIALLPREWVPQEFIKNCVTAGTLFCKWQIDYITRNLIKFRSFILDNNVQKRRLCNGGNEEFEYQFCDIVDSDDEKVQKKLKDSLNTYSVSKKERRLFALEYIQKLDIRSISSSQYILPNRDTKNEFRFSTSLSRKGGDRNRVQGIYIDRQYAFKLYEDLQKTRSKLYFPLVSYRQVAQKLNTDCLLHEKLLYWHELLDNNHNLDQDHAEDYLKSELNTIKSSDLNTQTPHSNNNIIKIPIKEISVDSMFTKTLPLDKYPKGIKPNWLDWSKDDTTYQRLMDRVKSQVYMFETDHFFNKVQSFPSFALQMSPYCNDDIIRRYCETIIAVNTPLRNISCGIDTFYGTNLYHNKEGQNVVLPFDFIKFLGTEFNNSHNTSSNSVDSLIDNIISVNDYPLYSQIPANRNIVALFESLCELNKVFGNSTSVTEYLAKHGKYLEIYNGKFGGYYELFPLSYIMNIISSEYHGTILIVSDLEDHLSFVNNFDEEKFSDKSVPRKQNDKVRIIDISKEIRFCSQYKQVLNAITSDYMIQKFDYDLIFIDPFCHIIPTYSIGQFEIECHNEFVSDLMIALNMIRLGGDMVVVLKSCLTRFTAGLLLILSLVFDNIGIHRPLSCSSPLLSSMHLLCSGYNDSSNSIARHFLQYLWDVSFVYNKEKLVISQCVPPTLFASDYFLKWLRDINQEFISQDIDLWEAVIEQQGTSEDTSKDSLYSWTKKGNITNIQRETLRFILLGNISNDIDINNYKNNINGKTEGEIDLLENDVDNFNSTNISGNCSEKSQADVCDLLRKSESIAIKSFDDNIPNNEDIDPFEENTPDGIDPF</sequence>
<comment type="catalytic activity">
    <reaction evidence="6">
        <text>a 5'-end (N(7)-methyl 5'-triphosphoguanosine)-(2'-O-methyl-ribonucleoside)-(ribonucleotide) in mRNA + S-adenosyl-L-methionine = a 5'-end (N(7)-methyl 5'-triphosphoguanosine)-(2'-O-methyl-ribonucleoside)-(2'-O-methyl-ribonucleotide) in mRNA + S-adenosyl-L-homocysteine + H(+)</text>
        <dbReference type="Rhea" id="RHEA:67024"/>
        <dbReference type="Rhea" id="RHEA-COMP:17169"/>
        <dbReference type="Rhea" id="RHEA-COMP:17170"/>
        <dbReference type="ChEBI" id="CHEBI:15378"/>
        <dbReference type="ChEBI" id="CHEBI:57856"/>
        <dbReference type="ChEBI" id="CHEBI:59789"/>
        <dbReference type="ChEBI" id="CHEBI:167612"/>
        <dbReference type="ChEBI" id="CHEBI:167614"/>
        <dbReference type="EC" id="2.1.1.296"/>
    </reaction>
</comment>
<organism evidence="9 10">
    <name type="scientific">Cryptosporidium andersoni</name>
    <dbReference type="NCBI Taxonomy" id="117008"/>
    <lineage>
        <taxon>Eukaryota</taxon>
        <taxon>Sar</taxon>
        <taxon>Alveolata</taxon>
        <taxon>Apicomplexa</taxon>
        <taxon>Conoidasida</taxon>
        <taxon>Coccidia</taxon>
        <taxon>Eucoccidiorida</taxon>
        <taxon>Eimeriorina</taxon>
        <taxon>Cryptosporidiidae</taxon>
        <taxon>Cryptosporidium</taxon>
    </lineage>
</organism>
<dbReference type="GO" id="GO:0005737">
    <property type="term" value="C:cytoplasm"/>
    <property type="evidence" value="ECO:0007669"/>
    <property type="project" value="TreeGrafter"/>
</dbReference>
<feature type="region of interest" description="Disordered" evidence="7">
    <location>
        <begin position="1146"/>
        <end position="1170"/>
    </location>
</feature>
<evidence type="ECO:0000256" key="6">
    <source>
        <dbReference type="ARBA" id="ARBA00049477"/>
    </source>
</evidence>
<dbReference type="Proteomes" id="UP000186804">
    <property type="component" value="Unassembled WGS sequence"/>
</dbReference>
<evidence type="ECO:0000256" key="1">
    <source>
        <dbReference type="ARBA" id="ARBA00012770"/>
    </source>
</evidence>
<keyword evidence="5" id="KW-0949">S-adenosyl-L-methionine</keyword>
<dbReference type="OrthoDB" id="429597at2759"/>
<keyword evidence="4 9" id="KW-0808">Transferase</keyword>
<gene>
    <name evidence="9" type="ORF">cand_030720</name>
</gene>
<evidence type="ECO:0000256" key="3">
    <source>
        <dbReference type="ARBA" id="ARBA00022603"/>
    </source>
</evidence>
<comment type="caution">
    <text evidence="9">The sequence shown here is derived from an EMBL/GenBank/DDBJ whole genome shotgun (WGS) entry which is preliminary data.</text>
</comment>
<proteinExistence type="predicted"/>
<name>A0A1J4MN04_9CRYT</name>
<protein>
    <recommendedName>
        <fullName evidence="2">Cap-specific mRNA (nucleoside-2'-O-)-methyltransferase 2</fullName>
        <ecNumber evidence="1">2.1.1.296</ecNumber>
    </recommendedName>
</protein>
<accession>A0A1J4MN04</accession>
<dbReference type="GeneID" id="92367256"/>
<dbReference type="GO" id="GO:0004483">
    <property type="term" value="F:methyltransferase cap1 activity"/>
    <property type="evidence" value="ECO:0007669"/>
    <property type="project" value="TreeGrafter"/>
</dbReference>
<dbReference type="GO" id="GO:0005634">
    <property type="term" value="C:nucleus"/>
    <property type="evidence" value="ECO:0007669"/>
    <property type="project" value="UniProtKB-ARBA"/>
</dbReference>
<dbReference type="EC" id="2.1.1.296" evidence="1"/>
<dbReference type="PANTHER" id="PTHR16121:SF2">
    <property type="entry name" value="CAP-SPECIFIC MRNA (NUCLEOSIDE-2'-O-)-METHYLTRANSFERASE 2"/>
    <property type="match status" value="1"/>
</dbReference>
<dbReference type="Pfam" id="PF01728">
    <property type="entry name" value="FtsJ"/>
    <property type="match status" value="1"/>
</dbReference>
<dbReference type="Gene3D" id="3.40.50.12760">
    <property type="match status" value="2"/>
</dbReference>
<evidence type="ECO:0000259" key="8">
    <source>
        <dbReference type="PROSITE" id="PS51614"/>
    </source>
</evidence>
<dbReference type="EMBL" id="LRBS01000086">
    <property type="protein sequence ID" value="OII75642.1"/>
    <property type="molecule type" value="Genomic_DNA"/>
</dbReference>
<feature type="compositionally biased region" description="Acidic residues" evidence="7">
    <location>
        <begin position="1154"/>
        <end position="1163"/>
    </location>
</feature>
<dbReference type="InterPro" id="IPR050851">
    <property type="entry name" value="mRNA_Cap_2O-Ribose_MeTrfase"/>
</dbReference>
<dbReference type="PROSITE" id="PS51614">
    <property type="entry name" value="SAM_MT_ADRIFT"/>
    <property type="match status" value="1"/>
</dbReference>
<dbReference type="InterPro" id="IPR002877">
    <property type="entry name" value="RNA_MeTrfase_FtsJ_dom"/>
</dbReference>
<dbReference type="GO" id="GO:0120550">
    <property type="term" value="F:methyltransferase cap2 activity"/>
    <property type="evidence" value="ECO:0007669"/>
    <property type="project" value="UniProtKB-EC"/>
</dbReference>
<keyword evidence="10" id="KW-1185">Reference proteome</keyword>
<dbReference type="InterPro" id="IPR029063">
    <property type="entry name" value="SAM-dependent_MTases_sf"/>
</dbReference>
<evidence type="ECO:0000313" key="9">
    <source>
        <dbReference type="EMBL" id="OII75642.1"/>
    </source>
</evidence>
<feature type="domain" description="Adrift-type SAM-dependent 2'-O-MTase" evidence="8">
    <location>
        <begin position="103"/>
        <end position="327"/>
    </location>
</feature>
<reference evidence="9 10" key="1">
    <citation type="submission" date="2016-10" db="EMBL/GenBank/DDBJ databases">
        <title>Reductive evolution of mitochondrial metabolism and differential evolution of invasion-related proteins in Cryptosporidium.</title>
        <authorList>
            <person name="Liu S."/>
            <person name="Roellig D.M."/>
            <person name="Guo Y."/>
            <person name="Li N."/>
            <person name="Frace M.A."/>
            <person name="Tang K."/>
            <person name="Zhang L."/>
            <person name="Feng Y."/>
            <person name="Xiao L."/>
        </authorList>
    </citation>
    <scope>NUCLEOTIDE SEQUENCE [LARGE SCALE GENOMIC DNA]</scope>
    <source>
        <strain evidence="9">30847</strain>
    </source>
</reference>
<dbReference type="PANTHER" id="PTHR16121">
    <property type="entry name" value="CAP-SPECIFIC MRNA (NUCLEOSIDE-2'-O-)-METHYLTRANSFERASE 1-RELATED"/>
    <property type="match status" value="1"/>
</dbReference>
<dbReference type="SUPFAM" id="SSF53335">
    <property type="entry name" value="S-adenosyl-L-methionine-dependent methyltransferases"/>
    <property type="match status" value="1"/>
</dbReference>